<accession>A0A853G082</accession>
<dbReference type="Proteomes" id="UP000559809">
    <property type="component" value="Unassembled WGS sequence"/>
</dbReference>
<gene>
    <name evidence="1" type="ORF">H0A72_13170</name>
</gene>
<protein>
    <submittedName>
        <fullName evidence="1">Uncharacterized protein</fullName>
    </submittedName>
</protein>
<dbReference type="EMBL" id="JACCEM010000006">
    <property type="protein sequence ID" value="NYT50263.1"/>
    <property type="molecule type" value="Genomic_DNA"/>
</dbReference>
<name>A0A853G082_9BURK</name>
<reference evidence="1 2" key="1">
    <citation type="submission" date="2020-07" db="EMBL/GenBank/DDBJ databases">
        <title>Taxonomic revisions and descriptions of new bacterial species based on genomic comparisons in the high-G+C-content subgroup of the family Alcaligenaceae.</title>
        <authorList>
            <person name="Szabo A."/>
            <person name="Felfoldi T."/>
        </authorList>
    </citation>
    <scope>NUCLEOTIDE SEQUENCE [LARGE SCALE GENOMIC DNA]</scope>
    <source>
        <strain evidence="1 2">LMG 24012</strain>
    </source>
</reference>
<dbReference type="RefSeq" id="WP_180156019.1">
    <property type="nucleotide sequence ID" value="NZ_JACCEM010000006.1"/>
</dbReference>
<evidence type="ECO:0000313" key="2">
    <source>
        <dbReference type="Proteomes" id="UP000559809"/>
    </source>
</evidence>
<sequence length="68" mass="7295">MESTYNTYAALQKVLALDASLLLSLHAMNDKEQVVDLLATSARQYGIAVGREAIAQCIGEALAEEALQ</sequence>
<comment type="caution">
    <text evidence="1">The sequence shown here is derived from an EMBL/GenBank/DDBJ whole genome shotgun (WGS) entry which is preliminary data.</text>
</comment>
<proteinExistence type="predicted"/>
<keyword evidence="2" id="KW-1185">Reference proteome</keyword>
<organism evidence="1 2">
    <name type="scientific">Parapusillimonas granuli</name>
    <dbReference type="NCBI Taxonomy" id="380911"/>
    <lineage>
        <taxon>Bacteria</taxon>
        <taxon>Pseudomonadati</taxon>
        <taxon>Pseudomonadota</taxon>
        <taxon>Betaproteobacteria</taxon>
        <taxon>Burkholderiales</taxon>
        <taxon>Alcaligenaceae</taxon>
        <taxon>Parapusillimonas</taxon>
    </lineage>
</organism>
<dbReference type="AlphaFoldDB" id="A0A853G082"/>
<evidence type="ECO:0000313" key="1">
    <source>
        <dbReference type="EMBL" id="NYT50263.1"/>
    </source>
</evidence>